<dbReference type="GO" id="GO:0005886">
    <property type="term" value="C:plasma membrane"/>
    <property type="evidence" value="ECO:0007669"/>
    <property type="project" value="TreeGrafter"/>
</dbReference>
<accession>A0A2T7PRA1</accession>
<evidence type="ECO:0000256" key="13">
    <source>
        <dbReference type="SAM" id="Phobius"/>
    </source>
</evidence>
<evidence type="ECO:0000256" key="1">
    <source>
        <dbReference type="ARBA" id="ARBA00004141"/>
    </source>
</evidence>
<keyword evidence="2 11" id="KW-0813">Transport</keyword>
<evidence type="ECO:0000256" key="12">
    <source>
        <dbReference type="SAM" id="MobiDB-lite"/>
    </source>
</evidence>
<feature type="region of interest" description="Disordered" evidence="12">
    <location>
        <begin position="1"/>
        <end position="33"/>
    </location>
</feature>
<dbReference type="EMBL" id="PZQS01000002">
    <property type="protein sequence ID" value="PVD35949.1"/>
    <property type="molecule type" value="Genomic_DNA"/>
</dbReference>
<evidence type="ECO:0000256" key="5">
    <source>
        <dbReference type="ARBA" id="ARBA00022989"/>
    </source>
</evidence>
<keyword evidence="6" id="KW-0915">Sodium</keyword>
<sequence length="517" mass="58309">MDEKATSALPMQNLSESTPNKGRTRKSISPSLNPVEEDAGEAAVKDLLVYYARHSTMHGIPSIVGSRLYRGRRVFWIGVVCVMAILLVTVIYWQMSDFYRFPTVTSVNVRYVTENDFPAVTICDLNVFNKQFIEQLDIATQMRMTYLTEIPGIFHLVGKVVLDTLRQRHNVTESSHQKDEETVASLLKMTQQMIEVDGGGLYCAWSDHYWENCSVAMDTRVTDMGVCFTVDSRKLVKDTSLSRRKASTVSNALRGLSLIVTTASEDIPYRLYHSEGFKVVLHDPEEEPLPQSRGFIVGANRSVEVEIRKNVRIGLEPPFKAFGSGTCVEVCSSSFVNPLKRFARYTKEACEMECFVDYVVDYCHCRHFLHPGNETICPLKQLATCFREAEDLYFGGKNKSQPRCDCPLPCRENVYSTSVTYASFRTTALFDAILPGVNESVVKIHFYFPDPVVTTIEQIPVYSLEGLLGSIGGQVGLFMGFSLVTVAEMCELVFLLITRGRRFFAQPEARRPLNQRP</sequence>
<dbReference type="InterPro" id="IPR020903">
    <property type="entry name" value="ENaC_CS"/>
</dbReference>
<dbReference type="Proteomes" id="UP000245119">
    <property type="component" value="Linkage Group LG2"/>
</dbReference>
<dbReference type="STRING" id="400727.A0A2T7PRA1"/>
<evidence type="ECO:0000256" key="2">
    <source>
        <dbReference type="ARBA" id="ARBA00022448"/>
    </source>
</evidence>
<keyword evidence="15" id="KW-1185">Reference proteome</keyword>
<keyword evidence="4 11" id="KW-0812">Transmembrane</keyword>
<reference evidence="14 15" key="1">
    <citation type="submission" date="2018-04" db="EMBL/GenBank/DDBJ databases">
        <title>The genome of golden apple snail Pomacea canaliculata provides insight into stress tolerance and invasive adaptation.</title>
        <authorList>
            <person name="Liu C."/>
            <person name="Liu B."/>
            <person name="Ren Y."/>
            <person name="Zhang Y."/>
            <person name="Wang H."/>
            <person name="Li S."/>
            <person name="Jiang F."/>
            <person name="Yin L."/>
            <person name="Zhang G."/>
            <person name="Qian W."/>
            <person name="Fan W."/>
        </authorList>
    </citation>
    <scope>NUCLEOTIDE SEQUENCE [LARGE SCALE GENOMIC DNA]</scope>
    <source>
        <strain evidence="14">SZHN2017</strain>
        <tissue evidence="14">Muscle</tissue>
    </source>
</reference>
<evidence type="ECO:0000313" key="15">
    <source>
        <dbReference type="Proteomes" id="UP000245119"/>
    </source>
</evidence>
<evidence type="ECO:0000256" key="4">
    <source>
        <dbReference type="ARBA" id="ARBA00022692"/>
    </source>
</evidence>
<keyword evidence="3 11" id="KW-0894">Sodium channel</keyword>
<dbReference type="OMA" id="AMHICDP"/>
<dbReference type="Pfam" id="PF00858">
    <property type="entry name" value="ASC"/>
    <property type="match status" value="1"/>
</dbReference>
<feature type="transmembrane region" description="Helical" evidence="13">
    <location>
        <begin position="74"/>
        <end position="93"/>
    </location>
</feature>
<dbReference type="Gene3D" id="1.10.287.820">
    <property type="entry name" value="Acid-sensing ion channel domain"/>
    <property type="match status" value="1"/>
</dbReference>
<dbReference type="PROSITE" id="PS01206">
    <property type="entry name" value="ASC"/>
    <property type="match status" value="1"/>
</dbReference>
<dbReference type="InterPro" id="IPR001873">
    <property type="entry name" value="ENaC"/>
</dbReference>
<feature type="transmembrane region" description="Helical" evidence="13">
    <location>
        <begin position="475"/>
        <end position="497"/>
    </location>
</feature>
<feature type="compositionally biased region" description="Polar residues" evidence="12">
    <location>
        <begin position="9"/>
        <end position="32"/>
    </location>
</feature>
<evidence type="ECO:0000313" key="14">
    <source>
        <dbReference type="EMBL" id="PVD35949.1"/>
    </source>
</evidence>
<comment type="subcellular location">
    <subcellularLocation>
        <location evidence="1">Membrane</location>
        <topology evidence="1">Multi-pass membrane protein</topology>
    </subcellularLocation>
</comment>
<name>A0A2T7PRA1_POMCA</name>
<evidence type="ECO:0000256" key="7">
    <source>
        <dbReference type="ARBA" id="ARBA00023065"/>
    </source>
</evidence>
<evidence type="ECO:0000256" key="8">
    <source>
        <dbReference type="ARBA" id="ARBA00023136"/>
    </source>
</evidence>
<evidence type="ECO:0000256" key="9">
    <source>
        <dbReference type="ARBA" id="ARBA00023201"/>
    </source>
</evidence>
<keyword evidence="5 13" id="KW-1133">Transmembrane helix</keyword>
<dbReference type="AlphaFoldDB" id="A0A2T7PRA1"/>
<organism evidence="14 15">
    <name type="scientific">Pomacea canaliculata</name>
    <name type="common">Golden apple snail</name>
    <dbReference type="NCBI Taxonomy" id="400727"/>
    <lineage>
        <taxon>Eukaryota</taxon>
        <taxon>Metazoa</taxon>
        <taxon>Spiralia</taxon>
        <taxon>Lophotrochozoa</taxon>
        <taxon>Mollusca</taxon>
        <taxon>Gastropoda</taxon>
        <taxon>Caenogastropoda</taxon>
        <taxon>Architaenioglossa</taxon>
        <taxon>Ampullarioidea</taxon>
        <taxon>Ampullariidae</taxon>
        <taxon>Pomacea</taxon>
    </lineage>
</organism>
<keyword evidence="7 11" id="KW-0406">Ion transport</keyword>
<dbReference type="OrthoDB" id="6157104at2759"/>
<evidence type="ECO:0000256" key="10">
    <source>
        <dbReference type="ARBA" id="ARBA00023303"/>
    </source>
</evidence>
<dbReference type="PRINTS" id="PR01078">
    <property type="entry name" value="AMINACHANNEL"/>
</dbReference>
<evidence type="ECO:0000256" key="3">
    <source>
        <dbReference type="ARBA" id="ARBA00022461"/>
    </source>
</evidence>
<keyword evidence="10 11" id="KW-0407">Ion channel</keyword>
<dbReference type="GO" id="GO:0015280">
    <property type="term" value="F:ligand-gated sodium channel activity"/>
    <property type="evidence" value="ECO:0007669"/>
    <property type="project" value="TreeGrafter"/>
</dbReference>
<evidence type="ECO:0000256" key="11">
    <source>
        <dbReference type="RuleBase" id="RU000679"/>
    </source>
</evidence>
<evidence type="ECO:0000256" key="6">
    <source>
        <dbReference type="ARBA" id="ARBA00023053"/>
    </source>
</evidence>
<keyword evidence="9 11" id="KW-0739">Sodium transport</keyword>
<dbReference type="Gene3D" id="1.10.287.770">
    <property type="entry name" value="YojJ-like"/>
    <property type="match status" value="1"/>
</dbReference>
<protein>
    <submittedName>
        <fullName evidence="14">Uncharacterized protein</fullName>
    </submittedName>
</protein>
<comment type="similarity">
    <text evidence="11">Belongs to the amiloride-sensitive sodium channel (TC 1.A.6) family.</text>
</comment>
<dbReference type="PANTHER" id="PTHR11690">
    <property type="entry name" value="AMILORIDE-SENSITIVE SODIUM CHANNEL-RELATED"/>
    <property type="match status" value="1"/>
</dbReference>
<gene>
    <name evidence="14" type="ORF">C0Q70_02918</name>
</gene>
<keyword evidence="8 13" id="KW-0472">Membrane</keyword>
<proteinExistence type="inferred from homology"/>
<comment type="caution">
    <text evidence="14">The sequence shown here is derived from an EMBL/GenBank/DDBJ whole genome shotgun (WGS) entry which is preliminary data.</text>
</comment>